<name>A0A2R6VX45_MARPO</name>
<proteinExistence type="predicted"/>
<dbReference type="AlphaFoldDB" id="A0A2R6VX45"/>
<reference evidence="2" key="1">
    <citation type="journal article" date="2017" name="Cell">
        <title>Insights into land plant evolution garnered from the Marchantia polymorpha genome.</title>
        <authorList>
            <person name="Bowman J.L."/>
            <person name="Kohchi T."/>
            <person name="Yamato K.T."/>
            <person name="Jenkins J."/>
            <person name="Shu S."/>
            <person name="Ishizaki K."/>
            <person name="Yamaoka S."/>
            <person name="Nishihama R."/>
            <person name="Nakamura Y."/>
            <person name="Berger F."/>
            <person name="Adam C."/>
            <person name="Aki S.S."/>
            <person name="Althoff F."/>
            <person name="Araki T."/>
            <person name="Arteaga-Vazquez M.A."/>
            <person name="Balasubrmanian S."/>
            <person name="Barry K."/>
            <person name="Bauer D."/>
            <person name="Boehm C.R."/>
            <person name="Briginshaw L."/>
            <person name="Caballero-Perez J."/>
            <person name="Catarino B."/>
            <person name="Chen F."/>
            <person name="Chiyoda S."/>
            <person name="Chovatia M."/>
            <person name="Davies K.M."/>
            <person name="Delmans M."/>
            <person name="Demura T."/>
            <person name="Dierschke T."/>
            <person name="Dolan L."/>
            <person name="Dorantes-Acosta A.E."/>
            <person name="Eklund D.M."/>
            <person name="Florent S.N."/>
            <person name="Flores-Sandoval E."/>
            <person name="Fujiyama A."/>
            <person name="Fukuzawa H."/>
            <person name="Galik B."/>
            <person name="Grimanelli D."/>
            <person name="Grimwood J."/>
            <person name="Grossniklaus U."/>
            <person name="Hamada T."/>
            <person name="Haseloff J."/>
            <person name="Hetherington A.J."/>
            <person name="Higo A."/>
            <person name="Hirakawa Y."/>
            <person name="Hundley H.N."/>
            <person name="Ikeda Y."/>
            <person name="Inoue K."/>
            <person name="Inoue S.I."/>
            <person name="Ishida S."/>
            <person name="Jia Q."/>
            <person name="Kakita M."/>
            <person name="Kanazawa T."/>
            <person name="Kawai Y."/>
            <person name="Kawashima T."/>
            <person name="Kennedy M."/>
            <person name="Kinose K."/>
            <person name="Kinoshita T."/>
            <person name="Kohara Y."/>
            <person name="Koide E."/>
            <person name="Komatsu K."/>
            <person name="Kopischke S."/>
            <person name="Kubo M."/>
            <person name="Kyozuka J."/>
            <person name="Lagercrantz U."/>
            <person name="Lin S.S."/>
            <person name="Lindquist E."/>
            <person name="Lipzen A.M."/>
            <person name="Lu C.W."/>
            <person name="De Luna E."/>
            <person name="Martienssen R.A."/>
            <person name="Minamino N."/>
            <person name="Mizutani M."/>
            <person name="Mizutani M."/>
            <person name="Mochizuki N."/>
            <person name="Monte I."/>
            <person name="Mosher R."/>
            <person name="Nagasaki H."/>
            <person name="Nakagami H."/>
            <person name="Naramoto S."/>
            <person name="Nishitani K."/>
            <person name="Ohtani M."/>
            <person name="Okamoto T."/>
            <person name="Okumura M."/>
            <person name="Phillips J."/>
            <person name="Pollak B."/>
            <person name="Reinders A."/>
            <person name="Rovekamp M."/>
            <person name="Sano R."/>
            <person name="Sawa S."/>
            <person name="Schmid M.W."/>
            <person name="Shirakawa M."/>
            <person name="Solano R."/>
            <person name="Spunde A."/>
            <person name="Suetsugu N."/>
            <person name="Sugano S."/>
            <person name="Sugiyama A."/>
            <person name="Sun R."/>
            <person name="Suzuki Y."/>
            <person name="Takenaka M."/>
            <person name="Takezawa D."/>
            <person name="Tomogane H."/>
            <person name="Tsuzuki M."/>
            <person name="Ueda T."/>
            <person name="Umeda M."/>
            <person name="Ward J.M."/>
            <person name="Watanabe Y."/>
            <person name="Yazaki K."/>
            <person name="Yokoyama R."/>
            <person name="Yoshitake Y."/>
            <person name="Yotsui I."/>
            <person name="Zachgo S."/>
            <person name="Schmutz J."/>
        </authorList>
    </citation>
    <scope>NUCLEOTIDE SEQUENCE [LARGE SCALE GENOMIC DNA]</scope>
    <source>
        <strain evidence="2">Tak-1</strain>
    </source>
</reference>
<evidence type="ECO:0000313" key="1">
    <source>
        <dbReference type="EMBL" id="PTQ26181.1"/>
    </source>
</evidence>
<sequence>MVYSNMLLKNFSSTDTFQILFNFCSPSPLVGSEVFTSFVSRGLSTLGVLSSVSVTFIGVSDCSEASNTLFKVLVIFSSHRSRTV</sequence>
<keyword evidence="2" id="KW-1185">Reference proteome</keyword>
<gene>
    <name evidence="1" type="ORF">MARPO_YA0046</name>
</gene>
<dbReference type="EMBL" id="KZ772944">
    <property type="protein sequence ID" value="PTQ26181.1"/>
    <property type="molecule type" value="Genomic_DNA"/>
</dbReference>
<dbReference type="Proteomes" id="UP000244005">
    <property type="component" value="Chromosome Y"/>
</dbReference>
<organism evidence="1 2">
    <name type="scientific">Marchantia polymorpha</name>
    <name type="common">Common liverwort</name>
    <name type="synonym">Marchantia aquatica</name>
    <dbReference type="NCBI Taxonomy" id="3197"/>
    <lineage>
        <taxon>Eukaryota</taxon>
        <taxon>Viridiplantae</taxon>
        <taxon>Streptophyta</taxon>
        <taxon>Embryophyta</taxon>
        <taxon>Marchantiophyta</taxon>
        <taxon>Marchantiopsida</taxon>
        <taxon>Marchantiidae</taxon>
        <taxon>Marchantiales</taxon>
        <taxon>Marchantiaceae</taxon>
        <taxon>Marchantia</taxon>
    </lineage>
</organism>
<protein>
    <submittedName>
        <fullName evidence="1">Uncharacterized protein</fullName>
    </submittedName>
</protein>
<dbReference type="Gramene" id="MpVg00720.1">
    <property type="protein sequence ID" value="MpVg00720.1.cds1"/>
    <property type="gene ID" value="MpVg00720"/>
</dbReference>
<accession>A0A2R6VX45</accession>
<evidence type="ECO:0000313" key="2">
    <source>
        <dbReference type="Proteomes" id="UP000244005"/>
    </source>
</evidence>